<dbReference type="GO" id="GO:0005737">
    <property type="term" value="C:cytoplasm"/>
    <property type="evidence" value="ECO:0007669"/>
    <property type="project" value="TreeGrafter"/>
</dbReference>
<feature type="compositionally biased region" description="Gly residues" evidence="3">
    <location>
        <begin position="24"/>
        <end position="35"/>
    </location>
</feature>
<protein>
    <recommendedName>
        <fullName evidence="8">BAG family molecular chaperone regulator 1</fullName>
    </recommendedName>
</protein>
<comment type="function">
    <text evidence="2">Co-chaperone that regulates diverse cellular pathways, such as programmed cell death and stress responses.</text>
</comment>
<dbReference type="GO" id="GO:0051087">
    <property type="term" value="F:protein-folding chaperone binding"/>
    <property type="evidence" value="ECO:0007669"/>
    <property type="project" value="InterPro"/>
</dbReference>
<dbReference type="Pfam" id="PF00240">
    <property type="entry name" value="ubiquitin"/>
    <property type="match status" value="1"/>
</dbReference>
<dbReference type="AlphaFoldDB" id="A0AAD3SYQ0"/>
<feature type="region of interest" description="Disordered" evidence="3">
    <location>
        <begin position="243"/>
        <end position="296"/>
    </location>
</feature>
<feature type="domain" description="Ubiquitin-like" evidence="4">
    <location>
        <begin position="63"/>
        <end position="139"/>
    </location>
</feature>
<dbReference type="SMART" id="SM00264">
    <property type="entry name" value="BAG"/>
    <property type="match status" value="1"/>
</dbReference>
<dbReference type="EMBL" id="BSYO01000021">
    <property type="protein sequence ID" value="GMH19659.1"/>
    <property type="molecule type" value="Genomic_DNA"/>
</dbReference>
<evidence type="ECO:0000259" key="4">
    <source>
        <dbReference type="PROSITE" id="PS50053"/>
    </source>
</evidence>
<evidence type="ECO:0000313" key="7">
    <source>
        <dbReference type="Proteomes" id="UP001279734"/>
    </source>
</evidence>
<dbReference type="GO" id="GO:0050821">
    <property type="term" value="P:protein stabilization"/>
    <property type="evidence" value="ECO:0007669"/>
    <property type="project" value="TreeGrafter"/>
</dbReference>
<comment type="caution">
    <text evidence="6">The sequence shown here is derived from an EMBL/GenBank/DDBJ whole genome shotgun (WGS) entry which is preliminary data.</text>
</comment>
<dbReference type="InterPro" id="IPR036533">
    <property type="entry name" value="BAG_dom_sf"/>
</dbReference>
<evidence type="ECO:0000259" key="5">
    <source>
        <dbReference type="PROSITE" id="PS51035"/>
    </source>
</evidence>
<organism evidence="6 7">
    <name type="scientific">Nepenthes gracilis</name>
    <name type="common">Slender pitcher plant</name>
    <dbReference type="NCBI Taxonomy" id="150966"/>
    <lineage>
        <taxon>Eukaryota</taxon>
        <taxon>Viridiplantae</taxon>
        <taxon>Streptophyta</taxon>
        <taxon>Embryophyta</taxon>
        <taxon>Tracheophyta</taxon>
        <taxon>Spermatophyta</taxon>
        <taxon>Magnoliopsida</taxon>
        <taxon>eudicotyledons</taxon>
        <taxon>Gunneridae</taxon>
        <taxon>Pentapetalae</taxon>
        <taxon>Caryophyllales</taxon>
        <taxon>Nepenthaceae</taxon>
        <taxon>Nepenthes</taxon>
    </lineage>
</organism>
<feature type="region of interest" description="Disordered" evidence="3">
    <location>
        <begin position="1"/>
        <end position="41"/>
    </location>
</feature>
<dbReference type="Gene3D" id="3.10.20.90">
    <property type="entry name" value="Phosphatidylinositol 3-kinase Catalytic Subunit, Chain A, domain 1"/>
    <property type="match status" value="1"/>
</dbReference>
<feature type="compositionally biased region" description="Polar residues" evidence="3">
    <location>
        <begin position="243"/>
        <end position="255"/>
    </location>
</feature>
<evidence type="ECO:0000256" key="1">
    <source>
        <dbReference type="ARBA" id="ARBA00023186"/>
    </source>
</evidence>
<name>A0AAD3SYQ0_NEPGR</name>
<evidence type="ECO:0000256" key="2">
    <source>
        <dbReference type="ARBA" id="ARBA00058673"/>
    </source>
</evidence>
<evidence type="ECO:0000313" key="6">
    <source>
        <dbReference type="EMBL" id="GMH19659.1"/>
    </source>
</evidence>
<sequence length="339" mass="37320">MMRMKTRLTELSNKKGSSSPNGGVSSGGCGGGGESDGVDWELRPGGMLVQKRLDSEHNSVPPPTIRVRVKHGSSYHEISITSQATFGELKKKLAGPTGLHHQDQRLFFKERERDSNAFLDTAGVKDKSKIVLIEDSIGQEKRYLEMRKNAKMEKAAKSISDISFQVDRLAGQVSTLETVISRGGKVAEKEVLDLIDLLMNELIKLDGIVADGDVKLQRKMQVRRVQKYVETLDLLKIKNSTVTSNGGQIQTGNQQKHSEGQKSLPLHQQQPRLSEGRTHLPPRPPQRQQPQQSASAIVVTTQWETFDSGPTSIPAFSTAPASGSATANTIDHKFSWEVF</sequence>
<keyword evidence="1" id="KW-0143">Chaperone</keyword>
<dbReference type="InterPro" id="IPR029071">
    <property type="entry name" value="Ubiquitin-like_domsf"/>
</dbReference>
<dbReference type="PANTHER" id="PTHR12329">
    <property type="entry name" value="BCL2-ASSOCIATED ATHANOGENE"/>
    <property type="match status" value="1"/>
</dbReference>
<dbReference type="PROSITE" id="PS51257">
    <property type="entry name" value="PROKAR_LIPOPROTEIN"/>
    <property type="match status" value="1"/>
</dbReference>
<dbReference type="PANTHER" id="PTHR12329:SF11">
    <property type="entry name" value="BAG FAMILY MOLECULAR CHAPERONE REGULATOR 1"/>
    <property type="match status" value="1"/>
</dbReference>
<evidence type="ECO:0000256" key="3">
    <source>
        <dbReference type="SAM" id="MobiDB-lite"/>
    </source>
</evidence>
<dbReference type="PROSITE" id="PS50053">
    <property type="entry name" value="UBIQUITIN_2"/>
    <property type="match status" value="1"/>
</dbReference>
<keyword evidence="7" id="KW-1185">Reference proteome</keyword>
<feature type="domain" description="BAG" evidence="5">
    <location>
        <begin position="158"/>
        <end position="236"/>
    </location>
</feature>
<dbReference type="CDD" id="cd17054">
    <property type="entry name" value="Ubl_AtBAG1_like"/>
    <property type="match status" value="1"/>
</dbReference>
<dbReference type="InterPro" id="IPR039773">
    <property type="entry name" value="BAG_chaperone_regulator"/>
</dbReference>
<dbReference type="Gene3D" id="1.20.58.120">
    <property type="entry name" value="BAG domain"/>
    <property type="match status" value="1"/>
</dbReference>
<accession>A0AAD3SYQ0</accession>
<dbReference type="SUPFAM" id="SSF63491">
    <property type="entry name" value="BAG domain"/>
    <property type="match status" value="1"/>
</dbReference>
<dbReference type="Pfam" id="PF02179">
    <property type="entry name" value="BAG"/>
    <property type="match status" value="1"/>
</dbReference>
<evidence type="ECO:0008006" key="8">
    <source>
        <dbReference type="Google" id="ProtNLM"/>
    </source>
</evidence>
<gene>
    <name evidence="6" type="ORF">Nepgr_021500</name>
</gene>
<dbReference type="SUPFAM" id="SSF54236">
    <property type="entry name" value="Ubiquitin-like"/>
    <property type="match status" value="1"/>
</dbReference>
<dbReference type="Proteomes" id="UP001279734">
    <property type="component" value="Unassembled WGS sequence"/>
</dbReference>
<dbReference type="FunFam" id="3.10.20.90:FF:000298">
    <property type="entry name" value="BAG family molecular chaperone regulator 1"/>
    <property type="match status" value="1"/>
</dbReference>
<proteinExistence type="predicted"/>
<dbReference type="InterPro" id="IPR003103">
    <property type="entry name" value="BAG_domain"/>
</dbReference>
<reference evidence="6" key="1">
    <citation type="submission" date="2023-05" db="EMBL/GenBank/DDBJ databases">
        <title>Nepenthes gracilis genome sequencing.</title>
        <authorList>
            <person name="Fukushima K."/>
        </authorList>
    </citation>
    <scope>NUCLEOTIDE SEQUENCE</scope>
    <source>
        <strain evidence="6">SING2019-196</strain>
    </source>
</reference>
<dbReference type="GO" id="GO:0000774">
    <property type="term" value="F:adenyl-nucleotide exchange factor activity"/>
    <property type="evidence" value="ECO:0007669"/>
    <property type="project" value="TreeGrafter"/>
</dbReference>
<dbReference type="PROSITE" id="PS51035">
    <property type="entry name" value="BAG"/>
    <property type="match status" value="1"/>
</dbReference>
<dbReference type="InterPro" id="IPR000626">
    <property type="entry name" value="Ubiquitin-like_dom"/>
</dbReference>